<protein>
    <submittedName>
        <fullName evidence="1">Uncharacterized protein</fullName>
    </submittedName>
</protein>
<dbReference type="EMBL" id="BAABHB010000018">
    <property type="protein sequence ID" value="GAA4419340.1"/>
    <property type="molecule type" value="Genomic_DNA"/>
</dbReference>
<proteinExistence type="predicted"/>
<sequence length="147" mass="17004">MARQNGIVNATMLQGLAQTPDVIRDVKLYLKLLPGLTDEQLYECLRLAFNRSAQDQPLFGISRKDEEKLEVNAHYINAHYIEGDNNLRLTLTVWDNGELSATGWHHYPATRYWSPRWNSGAVTRYLQRQGFFIPGTLDTHYVRLINQ</sequence>
<comment type="caution">
    <text evidence="1">The sequence shown here is derived from an EMBL/GenBank/DDBJ whole genome shotgun (WGS) entry which is preliminary data.</text>
</comment>
<name>A0ABP8KZL7_9BACT</name>
<gene>
    <name evidence="1" type="ORF">GCM10023187_53550</name>
</gene>
<dbReference type="Proteomes" id="UP001500936">
    <property type="component" value="Unassembled WGS sequence"/>
</dbReference>
<accession>A0ABP8KZL7</accession>
<evidence type="ECO:0000313" key="2">
    <source>
        <dbReference type="Proteomes" id="UP001500936"/>
    </source>
</evidence>
<organism evidence="1 2">
    <name type="scientific">Nibrella viscosa</name>
    <dbReference type="NCBI Taxonomy" id="1084524"/>
    <lineage>
        <taxon>Bacteria</taxon>
        <taxon>Pseudomonadati</taxon>
        <taxon>Bacteroidota</taxon>
        <taxon>Cytophagia</taxon>
        <taxon>Cytophagales</taxon>
        <taxon>Spirosomataceae</taxon>
        <taxon>Nibrella</taxon>
    </lineage>
</organism>
<keyword evidence="2" id="KW-1185">Reference proteome</keyword>
<reference evidence="2" key="1">
    <citation type="journal article" date="2019" name="Int. J. Syst. Evol. Microbiol.">
        <title>The Global Catalogue of Microorganisms (GCM) 10K type strain sequencing project: providing services to taxonomists for standard genome sequencing and annotation.</title>
        <authorList>
            <consortium name="The Broad Institute Genomics Platform"/>
            <consortium name="The Broad Institute Genome Sequencing Center for Infectious Disease"/>
            <person name="Wu L."/>
            <person name="Ma J."/>
        </authorList>
    </citation>
    <scope>NUCLEOTIDE SEQUENCE [LARGE SCALE GENOMIC DNA]</scope>
    <source>
        <strain evidence="2">JCM 17925</strain>
    </source>
</reference>
<evidence type="ECO:0000313" key="1">
    <source>
        <dbReference type="EMBL" id="GAA4419340.1"/>
    </source>
</evidence>